<evidence type="ECO:0000256" key="3">
    <source>
        <dbReference type="ARBA" id="ARBA00022801"/>
    </source>
</evidence>
<dbReference type="InterPro" id="IPR011545">
    <property type="entry name" value="DEAD/DEAH_box_helicase_dom"/>
</dbReference>
<feature type="compositionally biased region" description="Acidic residues" evidence="9">
    <location>
        <begin position="807"/>
        <end position="820"/>
    </location>
</feature>
<dbReference type="Pfam" id="PF00271">
    <property type="entry name" value="Helicase_C"/>
    <property type="match status" value="1"/>
</dbReference>
<evidence type="ECO:0000259" key="10">
    <source>
        <dbReference type="PROSITE" id="PS51192"/>
    </source>
</evidence>
<gene>
    <name evidence="13" type="ORF">PPROV_000307500</name>
</gene>
<keyword evidence="8" id="KW-0175">Coiled coil</keyword>
<dbReference type="Proteomes" id="UP000660262">
    <property type="component" value="Unassembled WGS sequence"/>
</dbReference>
<dbReference type="PROSITE" id="PS51195">
    <property type="entry name" value="Q_MOTIF"/>
    <property type="match status" value="1"/>
</dbReference>
<evidence type="ECO:0000256" key="1">
    <source>
        <dbReference type="ARBA" id="ARBA00012552"/>
    </source>
</evidence>
<feature type="short sequence motif" description="Q motif" evidence="7">
    <location>
        <begin position="287"/>
        <end position="316"/>
    </location>
</feature>
<evidence type="ECO:0000256" key="6">
    <source>
        <dbReference type="ARBA" id="ARBA00038511"/>
    </source>
</evidence>
<evidence type="ECO:0000256" key="8">
    <source>
        <dbReference type="SAM" id="Coils"/>
    </source>
</evidence>
<accession>A0A830HFC1</accession>
<dbReference type="SMART" id="SM00490">
    <property type="entry name" value="HELICc"/>
    <property type="match status" value="1"/>
</dbReference>
<feature type="coiled-coil region" evidence="8">
    <location>
        <begin position="122"/>
        <end position="149"/>
    </location>
</feature>
<keyword evidence="14" id="KW-1185">Reference proteome</keyword>
<evidence type="ECO:0000256" key="7">
    <source>
        <dbReference type="PROSITE-ProRule" id="PRU00552"/>
    </source>
</evidence>
<dbReference type="SUPFAM" id="SSF52540">
    <property type="entry name" value="P-loop containing nucleoside triphosphate hydrolases"/>
    <property type="match status" value="1"/>
</dbReference>
<feature type="region of interest" description="Disordered" evidence="9">
    <location>
        <begin position="74"/>
        <end position="113"/>
    </location>
</feature>
<dbReference type="InterPro" id="IPR014014">
    <property type="entry name" value="RNA_helicase_DEAD_Q_motif"/>
</dbReference>
<dbReference type="InterPro" id="IPR056149">
    <property type="entry name" value="PRP5/DDX46/KHDC4_KH"/>
</dbReference>
<evidence type="ECO:0000313" key="13">
    <source>
        <dbReference type="EMBL" id="GHP04321.1"/>
    </source>
</evidence>
<feature type="region of interest" description="Disordered" evidence="9">
    <location>
        <begin position="770"/>
        <end position="842"/>
    </location>
</feature>
<feature type="compositionally biased region" description="Basic and acidic residues" evidence="9">
    <location>
        <begin position="821"/>
        <end position="830"/>
    </location>
</feature>
<feature type="compositionally biased region" description="Basic and acidic residues" evidence="9">
    <location>
        <begin position="74"/>
        <end position="90"/>
    </location>
</feature>
<dbReference type="PANTHER" id="PTHR47958">
    <property type="entry name" value="ATP-DEPENDENT RNA HELICASE DBP3"/>
    <property type="match status" value="1"/>
</dbReference>
<dbReference type="EC" id="3.6.4.13" evidence="1"/>
<dbReference type="GO" id="GO:0005524">
    <property type="term" value="F:ATP binding"/>
    <property type="evidence" value="ECO:0007669"/>
    <property type="project" value="UniProtKB-KW"/>
</dbReference>
<evidence type="ECO:0000313" key="14">
    <source>
        <dbReference type="Proteomes" id="UP000660262"/>
    </source>
</evidence>
<comment type="similarity">
    <text evidence="6">Belongs to the DEAD box helicase family. DDX46/PRP5 subfamily.</text>
</comment>
<evidence type="ECO:0000259" key="11">
    <source>
        <dbReference type="PROSITE" id="PS51194"/>
    </source>
</evidence>
<dbReference type="GO" id="GO:0003676">
    <property type="term" value="F:nucleic acid binding"/>
    <property type="evidence" value="ECO:0007669"/>
    <property type="project" value="InterPro"/>
</dbReference>
<dbReference type="EMBL" id="BNJQ01000007">
    <property type="protein sequence ID" value="GHP04321.1"/>
    <property type="molecule type" value="Genomic_DNA"/>
</dbReference>
<dbReference type="OrthoDB" id="196131at2759"/>
<feature type="domain" description="Helicase ATP-binding" evidence="10">
    <location>
        <begin position="319"/>
        <end position="498"/>
    </location>
</feature>
<organism evidence="13 14">
    <name type="scientific">Pycnococcus provasolii</name>
    <dbReference type="NCBI Taxonomy" id="41880"/>
    <lineage>
        <taxon>Eukaryota</taxon>
        <taxon>Viridiplantae</taxon>
        <taxon>Chlorophyta</taxon>
        <taxon>Pseudoscourfieldiophyceae</taxon>
        <taxon>Pseudoscourfieldiales</taxon>
        <taxon>Pycnococcaceae</taxon>
        <taxon>Pycnococcus</taxon>
    </lineage>
</organism>
<keyword evidence="4" id="KW-0347">Helicase</keyword>
<feature type="compositionally biased region" description="Polar residues" evidence="9">
    <location>
        <begin position="172"/>
        <end position="182"/>
    </location>
</feature>
<dbReference type="Pfam" id="PF00270">
    <property type="entry name" value="DEAD"/>
    <property type="match status" value="1"/>
</dbReference>
<dbReference type="Pfam" id="PF23469">
    <property type="entry name" value="KH_12"/>
    <property type="match status" value="1"/>
</dbReference>
<dbReference type="Gene3D" id="3.40.50.300">
    <property type="entry name" value="P-loop containing nucleotide triphosphate hydrolases"/>
    <property type="match status" value="2"/>
</dbReference>
<protein>
    <recommendedName>
        <fullName evidence="1">RNA helicase</fullName>
        <ecNumber evidence="1">3.6.4.13</ecNumber>
    </recommendedName>
</protein>
<dbReference type="InterPro" id="IPR000629">
    <property type="entry name" value="RNA-helicase_DEAD-box_CS"/>
</dbReference>
<feature type="region of interest" description="Disordered" evidence="9">
    <location>
        <begin position="150"/>
        <end position="220"/>
    </location>
</feature>
<dbReference type="PROSITE" id="PS51194">
    <property type="entry name" value="HELICASE_CTER"/>
    <property type="match status" value="1"/>
</dbReference>
<dbReference type="CDD" id="cd18787">
    <property type="entry name" value="SF2_C_DEAD"/>
    <property type="match status" value="1"/>
</dbReference>
<dbReference type="InterPro" id="IPR027417">
    <property type="entry name" value="P-loop_NTPase"/>
</dbReference>
<dbReference type="AlphaFoldDB" id="A0A830HFC1"/>
<feature type="compositionally biased region" description="Acidic residues" evidence="9">
    <location>
        <begin position="195"/>
        <end position="214"/>
    </location>
</feature>
<dbReference type="GO" id="GO:0003724">
    <property type="term" value="F:RNA helicase activity"/>
    <property type="evidence" value="ECO:0007669"/>
    <property type="project" value="UniProtKB-EC"/>
</dbReference>
<feature type="domain" description="Helicase C-terminal" evidence="11">
    <location>
        <begin position="606"/>
        <end position="760"/>
    </location>
</feature>
<evidence type="ECO:0000256" key="5">
    <source>
        <dbReference type="ARBA" id="ARBA00022840"/>
    </source>
</evidence>
<evidence type="ECO:0000256" key="9">
    <source>
        <dbReference type="SAM" id="MobiDB-lite"/>
    </source>
</evidence>
<keyword evidence="2" id="KW-0547">Nucleotide-binding</keyword>
<dbReference type="PROSITE" id="PS51192">
    <property type="entry name" value="HELICASE_ATP_BIND_1"/>
    <property type="match status" value="1"/>
</dbReference>
<feature type="domain" description="DEAD-box RNA helicase Q" evidence="12">
    <location>
        <begin position="287"/>
        <end position="316"/>
    </location>
</feature>
<dbReference type="InterPro" id="IPR001650">
    <property type="entry name" value="Helicase_C-like"/>
</dbReference>
<dbReference type="InterPro" id="IPR014001">
    <property type="entry name" value="Helicase_ATP-bd"/>
</dbReference>
<dbReference type="SMART" id="SM00487">
    <property type="entry name" value="DEXDc"/>
    <property type="match status" value="1"/>
</dbReference>
<evidence type="ECO:0000256" key="2">
    <source>
        <dbReference type="ARBA" id="ARBA00022741"/>
    </source>
</evidence>
<keyword evidence="3" id="KW-0378">Hydrolase</keyword>
<dbReference type="GO" id="GO:0016787">
    <property type="term" value="F:hydrolase activity"/>
    <property type="evidence" value="ECO:0007669"/>
    <property type="project" value="UniProtKB-KW"/>
</dbReference>
<feature type="compositionally biased region" description="Basic and acidic residues" evidence="9">
    <location>
        <begin position="784"/>
        <end position="795"/>
    </location>
</feature>
<evidence type="ECO:0000256" key="4">
    <source>
        <dbReference type="ARBA" id="ARBA00022806"/>
    </source>
</evidence>
<sequence length="1114" mass="119084">MMIRGSRFSCLLRLDLWCALFIPVLLPTRRCVCVVCAAAAAAFLMPPGEPFSFGFKKDYRKDCRKKPALLGFGDEDHGIHENKKNDDKQGVDAGRGQTSHLSNGVKPAADDDPLDAFMARNDAQALQDKQKAEAEARTLEQEKLKAKAAAKAAATAANENGASQDDAKTQMHTETNATGTTQQRRRFALKRRFENDDDDGDDDNAKEEEEEEDMETWKRNVLAGKTESDRLGVVDHATVEYAPFRKMFYVEPREIAALTEAEVATFRAETLGGVRIRGARPVPKPVKRWAHLGLSPPMLHFLSKTRGYDTPTAIQAQVLPALMGGRNVVGVAKTGSGKTLAYLLPLVRHVKDQRPVDASAREGPIALVMAPTRELVIQVGKELKRLCVVAGAIRVATVYGGAGVAGQIGELRRGAEAVIATPGRLIDLLATTKSTNLTRVTFVVLDEADRMFDLGFEPQITRILDNIRPDKQAAFFSATFPRSLEALALRHLKRALIVVIGGRAGVVNESIVQRVEVQPKGSSIVKSNRFRRLLELLGDYHGDEGSEGHTNLMRLLSRGSDGFAAPLALKGGGDRPMLPPPAPVSAPSSAASMAQAMLSGAPGAAGLELALVPSSSSAASNNSKVLIFVNSQTTCDSLLTHLFQYGYPCLSLHGGKEQSDRESTLHDYRMGVCDILIATSVAARGLDVPNLNIVVNYDTPDHLEDYVHRVGRTGRAGNRGLAVTFISDDSADEERKYAPDLVKALTESKQAVPADLQKIASEFEVARKKGEAKGHGSGFGGRGFDFEGSREDKSKKAQRKMMKELGYIDDDDAEEEEEEEDKKKKEKERGGPSGAGGGRAKMEVERAADGKILEFSNASALISQSTLKVVETGAPTAPRAPQMTNTGASDVVMAAQRAAQKLQVQIQSGSEMVTAPSPPSQIQQQPQANLQYTKQAAAIAAAQQFASKIAVPPISISPSPPPGGAMSAADVLAAAQATAAAIASSLPGVQAAARTTGPIGSSAAATAAAATAAAAPGGLKHYRLEFEINDFPQHARWKATHRESIAAIQEKSGAALTVRGQYFPPGSTPDSSRGERKLFLVIEGGSESVVKAARAEVKRVIEEATARGLISTRN</sequence>
<name>A0A830HFC1_9CHLO</name>
<evidence type="ECO:0000259" key="12">
    <source>
        <dbReference type="PROSITE" id="PS51195"/>
    </source>
</evidence>
<proteinExistence type="inferred from homology"/>
<keyword evidence="5" id="KW-0067">ATP-binding</keyword>
<reference evidence="13" key="1">
    <citation type="submission" date="2020-10" db="EMBL/GenBank/DDBJ databases">
        <title>Unveiling of a novel bifunctional photoreceptor, Dualchrome1, isolated from a cosmopolitan green alga.</title>
        <authorList>
            <person name="Suzuki S."/>
            <person name="Kawachi M."/>
        </authorList>
    </citation>
    <scope>NUCLEOTIDE SEQUENCE</scope>
    <source>
        <strain evidence="13">NIES 2893</strain>
    </source>
</reference>
<comment type="caution">
    <text evidence="13">The sequence shown here is derived from an EMBL/GenBank/DDBJ whole genome shotgun (WGS) entry which is preliminary data.</text>
</comment>
<dbReference type="PROSITE" id="PS00039">
    <property type="entry name" value="DEAD_ATP_HELICASE"/>
    <property type="match status" value="1"/>
</dbReference>